<reference evidence="1" key="2">
    <citation type="submission" date="2020-09" db="EMBL/GenBank/DDBJ databases">
        <authorList>
            <person name="Sun Q."/>
            <person name="Ohkuma M."/>
        </authorList>
    </citation>
    <scope>NUCLEOTIDE SEQUENCE</scope>
    <source>
        <strain evidence="1">JCM 4125</strain>
    </source>
</reference>
<dbReference type="Proteomes" id="UP000646776">
    <property type="component" value="Unassembled WGS sequence"/>
</dbReference>
<dbReference type="EMBL" id="BMSA01000004">
    <property type="protein sequence ID" value="GGT43881.1"/>
    <property type="molecule type" value="Genomic_DNA"/>
</dbReference>
<organism evidence="1 2">
    <name type="scientific">Streptomyces phaeofaciens</name>
    <dbReference type="NCBI Taxonomy" id="68254"/>
    <lineage>
        <taxon>Bacteria</taxon>
        <taxon>Bacillati</taxon>
        <taxon>Actinomycetota</taxon>
        <taxon>Actinomycetes</taxon>
        <taxon>Kitasatosporales</taxon>
        <taxon>Streptomycetaceae</taxon>
        <taxon>Streptomyces</taxon>
    </lineage>
</organism>
<evidence type="ECO:0000313" key="2">
    <source>
        <dbReference type="Proteomes" id="UP000646776"/>
    </source>
</evidence>
<dbReference type="AlphaFoldDB" id="A0A918LSP0"/>
<accession>A0A918LSP0</accession>
<keyword evidence="2" id="KW-1185">Reference proteome</keyword>
<sequence length="70" mass="7443">MAGGMPATVPFEAGEAAVAEVCELPVVALARVMPAPVTRARAAARVAMKAADFHRHHLESICMLGLRFDR</sequence>
<comment type="caution">
    <text evidence="1">The sequence shown here is derived from an EMBL/GenBank/DDBJ whole genome shotgun (WGS) entry which is preliminary data.</text>
</comment>
<reference evidence="1" key="1">
    <citation type="journal article" date="2014" name="Int. J. Syst. Evol. Microbiol.">
        <title>Complete genome sequence of Corynebacterium casei LMG S-19264T (=DSM 44701T), isolated from a smear-ripened cheese.</title>
        <authorList>
            <consortium name="US DOE Joint Genome Institute (JGI-PGF)"/>
            <person name="Walter F."/>
            <person name="Albersmeier A."/>
            <person name="Kalinowski J."/>
            <person name="Ruckert C."/>
        </authorList>
    </citation>
    <scope>NUCLEOTIDE SEQUENCE</scope>
    <source>
        <strain evidence="1">JCM 4125</strain>
    </source>
</reference>
<gene>
    <name evidence="1" type="ORF">GCM10010226_20410</name>
</gene>
<evidence type="ECO:0000313" key="1">
    <source>
        <dbReference type="EMBL" id="GGT43881.1"/>
    </source>
</evidence>
<protein>
    <submittedName>
        <fullName evidence="1">Uncharacterized protein</fullName>
    </submittedName>
</protein>
<name>A0A918LSP0_9ACTN</name>
<proteinExistence type="predicted"/>